<dbReference type="PROSITE" id="PS50095">
    <property type="entry name" value="PLAT"/>
    <property type="match status" value="1"/>
</dbReference>
<keyword evidence="6" id="KW-1185">Reference proteome</keyword>
<organism evidence="5 6">
    <name type="scientific">Acacia crassicarpa</name>
    <name type="common">northern wattle</name>
    <dbReference type="NCBI Taxonomy" id="499986"/>
    <lineage>
        <taxon>Eukaryota</taxon>
        <taxon>Viridiplantae</taxon>
        <taxon>Streptophyta</taxon>
        <taxon>Embryophyta</taxon>
        <taxon>Tracheophyta</taxon>
        <taxon>Spermatophyta</taxon>
        <taxon>Magnoliopsida</taxon>
        <taxon>eudicotyledons</taxon>
        <taxon>Gunneridae</taxon>
        <taxon>Pentapetalae</taxon>
        <taxon>rosids</taxon>
        <taxon>fabids</taxon>
        <taxon>Fabales</taxon>
        <taxon>Fabaceae</taxon>
        <taxon>Caesalpinioideae</taxon>
        <taxon>mimosoid clade</taxon>
        <taxon>Acacieae</taxon>
        <taxon>Acacia</taxon>
    </lineage>
</organism>
<dbReference type="InterPro" id="IPR001024">
    <property type="entry name" value="PLAT/LH2_dom"/>
</dbReference>
<keyword evidence="2" id="KW-0732">Signal</keyword>
<evidence type="ECO:0000259" key="3">
    <source>
        <dbReference type="PROSITE" id="PS50095"/>
    </source>
</evidence>
<dbReference type="AlphaFoldDB" id="A0AAE1J8I6"/>
<feature type="signal peptide" evidence="2">
    <location>
        <begin position="1"/>
        <end position="26"/>
    </location>
</feature>
<feature type="chain" id="PRO_5042442877" description="PLAT domain-containing protein" evidence="2">
    <location>
        <begin position="27"/>
        <end position="165"/>
    </location>
</feature>
<comment type="caution">
    <text evidence="1">Lacks conserved residue(s) required for the propagation of feature annotation.</text>
</comment>
<protein>
    <recommendedName>
        <fullName evidence="3">PLAT domain-containing protein</fullName>
    </recommendedName>
</protein>
<evidence type="ECO:0000313" key="5">
    <source>
        <dbReference type="EMBL" id="KAK4263923.1"/>
    </source>
</evidence>
<dbReference type="InterPro" id="IPR036392">
    <property type="entry name" value="PLAT/LH2_dom_sf"/>
</dbReference>
<proteinExistence type="predicted"/>
<dbReference type="PANTHER" id="PTHR31718:SF0">
    <property type="entry name" value="PLAT DOMAIN-CONTAINING PROTEIN 2"/>
    <property type="match status" value="1"/>
</dbReference>
<dbReference type="Proteomes" id="UP001293593">
    <property type="component" value="Unassembled WGS sequence"/>
</dbReference>
<evidence type="ECO:0000256" key="2">
    <source>
        <dbReference type="SAM" id="SignalP"/>
    </source>
</evidence>
<dbReference type="PANTHER" id="PTHR31718">
    <property type="entry name" value="PLAT DOMAIN-CONTAINING PROTEIN"/>
    <property type="match status" value="1"/>
</dbReference>
<dbReference type="EMBL" id="JAWXYG010000009">
    <property type="protein sequence ID" value="KAK4263920.1"/>
    <property type="molecule type" value="Genomic_DNA"/>
</dbReference>
<gene>
    <name evidence="4" type="ORF">QN277_029271</name>
    <name evidence="5" type="ORF">QN277_029273</name>
</gene>
<reference evidence="5" key="1">
    <citation type="submission" date="2023-10" db="EMBL/GenBank/DDBJ databases">
        <title>Chromosome-level genome of the transformable northern wattle, Acacia crassicarpa.</title>
        <authorList>
            <person name="Massaro I."/>
            <person name="Sinha N.R."/>
            <person name="Poethig S."/>
            <person name="Leichty A.R."/>
        </authorList>
    </citation>
    <scope>NUCLEOTIDE SEQUENCE</scope>
    <source>
        <strain evidence="5">Acra3RX</strain>
        <tissue evidence="5">Leaf</tissue>
    </source>
</reference>
<dbReference type="Pfam" id="PF01477">
    <property type="entry name" value="PLAT"/>
    <property type="match status" value="1"/>
</dbReference>
<sequence>MALRVVAMSFLVFLLSLTSFTSLATAERCDYHIQVKTGDVDHAGTDSRINLKLISSSGETLDIYNLIFWGGSKGHDHFERGQLDHFKARDTCVQPCAITVRSNGKGLASGWYLEYVDVAVTGHGINFEEEFDVNTWLDNVGPYKLQVTVNKCSGSSISKPTLSSV</sequence>
<evidence type="ECO:0000256" key="1">
    <source>
        <dbReference type="PROSITE-ProRule" id="PRU00152"/>
    </source>
</evidence>
<dbReference type="SUPFAM" id="SSF49723">
    <property type="entry name" value="Lipase/lipooxygenase domain (PLAT/LH2 domain)"/>
    <property type="match status" value="1"/>
</dbReference>
<accession>A0AAE1J8I6</accession>
<comment type="caution">
    <text evidence="5">The sequence shown here is derived from an EMBL/GenBank/DDBJ whole genome shotgun (WGS) entry which is preliminary data.</text>
</comment>
<evidence type="ECO:0000313" key="6">
    <source>
        <dbReference type="Proteomes" id="UP001293593"/>
    </source>
</evidence>
<dbReference type="EMBL" id="JAWXYG010000009">
    <property type="protein sequence ID" value="KAK4263923.1"/>
    <property type="molecule type" value="Genomic_DNA"/>
</dbReference>
<name>A0AAE1J8I6_9FABA</name>
<dbReference type="Gene3D" id="2.40.180.10">
    <property type="entry name" value="Catalase core domain"/>
    <property type="match status" value="1"/>
</dbReference>
<evidence type="ECO:0000313" key="4">
    <source>
        <dbReference type="EMBL" id="KAK4263920.1"/>
    </source>
</evidence>
<feature type="domain" description="PLAT" evidence="3">
    <location>
        <begin position="29"/>
        <end position="151"/>
    </location>
</feature>